<sequence length="261" mass="28209">MAKTTREILSEYAAYMGTNRCRLVPISAWETLLSDDALQAHVGAVAAHVGVANVGTATIDARTLKPQLIEPLCGRPISVVDVKGRARELAALREYDFSAASAISFLVADVRRFGCELSPACRLGAWLAIDEDPGFPGFVIVGIAKDADERVVTLVEAVAADADKIQAAFGSDEAREARRTSRHHANDAAAVMAAYLRAHPKVAEVRYPGLKDTEQFKIASTQLVGGFGPIVDFRTQELPDVWQRLKATDDDPKQQILNLGI</sequence>
<keyword evidence="5" id="KW-1185">Reference proteome</keyword>
<dbReference type="Gene3D" id="3.90.1150.10">
    <property type="entry name" value="Aspartate Aminotransferase, domain 1"/>
    <property type="match status" value="1"/>
</dbReference>
<organism evidence="4 5">
    <name type="scientific">Lancefieldella rimae</name>
    <dbReference type="NCBI Taxonomy" id="1383"/>
    <lineage>
        <taxon>Bacteria</taxon>
        <taxon>Bacillati</taxon>
        <taxon>Actinomycetota</taxon>
        <taxon>Coriobacteriia</taxon>
        <taxon>Coriobacteriales</taxon>
        <taxon>Atopobiaceae</taxon>
        <taxon>Lancefieldella</taxon>
    </lineage>
</organism>
<comment type="cofactor">
    <cofactor evidence="1 3">
        <name>pyridoxal 5'-phosphate</name>
        <dbReference type="ChEBI" id="CHEBI:597326"/>
    </cofactor>
</comment>
<comment type="similarity">
    <text evidence="3">Belongs to the trans-sulfuration enzymes family.</text>
</comment>
<dbReference type="Proteomes" id="UP000051927">
    <property type="component" value="Unassembled WGS sequence"/>
</dbReference>
<keyword evidence="2 3" id="KW-0663">Pyridoxal phosphate</keyword>
<reference evidence="4 5" key="1">
    <citation type="journal article" date="2015" name="Genome Announc.">
        <title>Expanding the biotechnology potential of lactobacilli through comparative genomics of 213 strains and associated genera.</title>
        <authorList>
            <person name="Sun Z."/>
            <person name="Harris H.M."/>
            <person name="McCann A."/>
            <person name="Guo C."/>
            <person name="Argimon S."/>
            <person name="Zhang W."/>
            <person name="Yang X."/>
            <person name="Jeffery I.B."/>
            <person name="Cooney J.C."/>
            <person name="Kagawa T.F."/>
            <person name="Liu W."/>
            <person name="Song Y."/>
            <person name="Salvetti E."/>
            <person name="Wrobel A."/>
            <person name="Rasinkangas P."/>
            <person name="Parkhill J."/>
            <person name="Rea M.C."/>
            <person name="O'Sullivan O."/>
            <person name="Ritari J."/>
            <person name="Douillard F.P."/>
            <person name="Paul Ross R."/>
            <person name="Yang R."/>
            <person name="Briner A.E."/>
            <person name="Felis G.E."/>
            <person name="de Vos W.M."/>
            <person name="Barrangou R."/>
            <person name="Klaenhammer T.R."/>
            <person name="Caufield P.W."/>
            <person name="Cui Y."/>
            <person name="Zhang H."/>
            <person name="O'Toole P.W."/>
        </authorList>
    </citation>
    <scope>NUCLEOTIDE SEQUENCE [LARGE SCALE GENOMIC DNA]</scope>
    <source>
        <strain evidence="4 5">DSM 7090</strain>
    </source>
</reference>
<protein>
    <submittedName>
        <fullName evidence="4">Uncharacterized protein</fullName>
    </submittedName>
</protein>
<dbReference type="Pfam" id="PF01053">
    <property type="entry name" value="Cys_Met_Meta_PP"/>
    <property type="match status" value="1"/>
</dbReference>
<evidence type="ECO:0000256" key="3">
    <source>
        <dbReference type="RuleBase" id="RU362118"/>
    </source>
</evidence>
<dbReference type="SUPFAM" id="SSF53383">
    <property type="entry name" value="PLP-dependent transferases"/>
    <property type="match status" value="1"/>
</dbReference>
<dbReference type="RefSeq" id="WP_003148368.1">
    <property type="nucleotide sequence ID" value="NZ_JQCP01000001.1"/>
</dbReference>
<evidence type="ECO:0000313" key="5">
    <source>
        <dbReference type="Proteomes" id="UP000051927"/>
    </source>
</evidence>
<dbReference type="InterPro" id="IPR000277">
    <property type="entry name" value="Cys/Met-Metab_PyrdxlP-dep_enz"/>
</dbReference>
<dbReference type="InterPro" id="IPR015424">
    <property type="entry name" value="PyrdxlP-dep_Trfase"/>
</dbReference>
<accession>A0ABR5Q2K6</accession>
<dbReference type="GeneID" id="84903869"/>
<dbReference type="InterPro" id="IPR015422">
    <property type="entry name" value="PyrdxlP-dep_Trfase_small"/>
</dbReference>
<comment type="caution">
    <text evidence="4">The sequence shown here is derived from an EMBL/GenBank/DDBJ whole genome shotgun (WGS) entry which is preliminary data.</text>
</comment>
<proteinExistence type="inferred from homology"/>
<evidence type="ECO:0000256" key="1">
    <source>
        <dbReference type="ARBA" id="ARBA00001933"/>
    </source>
</evidence>
<name>A0ABR5Q2K6_9ACTN</name>
<dbReference type="EMBL" id="JQCP01000001">
    <property type="protein sequence ID" value="KRO03291.1"/>
    <property type="molecule type" value="Genomic_DNA"/>
</dbReference>
<gene>
    <name evidence="4" type="ORF">IV60_GL000474</name>
</gene>
<evidence type="ECO:0000256" key="2">
    <source>
        <dbReference type="ARBA" id="ARBA00022898"/>
    </source>
</evidence>
<evidence type="ECO:0000313" key="4">
    <source>
        <dbReference type="EMBL" id="KRO03291.1"/>
    </source>
</evidence>